<dbReference type="STRING" id="179408.Osc7112_4322"/>
<dbReference type="AlphaFoldDB" id="K9VKM0"/>
<dbReference type="CDD" id="cd00761">
    <property type="entry name" value="Glyco_tranf_GTA_type"/>
    <property type="match status" value="1"/>
</dbReference>
<dbReference type="InterPro" id="IPR029044">
    <property type="entry name" value="Nucleotide-diphossugar_trans"/>
</dbReference>
<dbReference type="SUPFAM" id="SSF53448">
    <property type="entry name" value="Nucleotide-diphospho-sugar transferases"/>
    <property type="match status" value="1"/>
</dbReference>
<dbReference type="InterPro" id="IPR001173">
    <property type="entry name" value="Glyco_trans_2-like"/>
</dbReference>
<dbReference type="EMBL" id="CP003614">
    <property type="protein sequence ID" value="AFZ08633.1"/>
    <property type="molecule type" value="Genomic_DNA"/>
</dbReference>
<gene>
    <name evidence="2" type="ORF">Osc7112_4322</name>
</gene>
<dbReference type="HOGENOM" id="CLU_025996_0_0_3"/>
<proteinExistence type="predicted"/>
<keyword evidence="2" id="KW-0808">Transferase</keyword>
<dbReference type="PANTHER" id="PTHR22916:SF3">
    <property type="entry name" value="UDP-GLCNAC:BETAGAL BETA-1,3-N-ACETYLGLUCOSAMINYLTRANSFERASE-LIKE PROTEIN 1"/>
    <property type="match status" value="1"/>
</dbReference>
<organism evidence="2 3">
    <name type="scientific">Phormidium nigroviride PCC 7112</name>
    <dbReference type="NCBI Taxonomy" id="179408"/>
    <lineage>
        <taxon>Bacteria</taxon>
        <taxon>Bacillati</taxon>
        <taxon>Cyanobacteriota</taxon>
        <taxon>Cyanophyceae</taxon>
        <taxon>Oscillatoriophycideae</taxon>
        <taxon>Oscillatoriales</taxon>
        <taxon>Oscillatoriaceae</taxon>
        <taxon>Phormidium</taxon>
    </lineage>
</organism>
<evidence type="ECO:0000259" key="1">
    <source>
        <dbReference type="Pfam" id="PF00535"/>
    </source>
</evidence>
<dbReference type="OrthoDB" id="9812327at2"/>
<feature type="domain" description="Glycosyltransferase 2-like" evidence="1">
    <location>
        <begin position="14"/>
        <end position="145"/>
    </location>
</feature>
<dbReference type="eggNOG" id="COG1215">
    <property type="taxonomic scope" value="Bacteria"/>
</dbReference>
<evidence type="ECO:0000313" key="2">
    <source>
        <dbReference type="EMBL" id="AFZ08633.1"/>
    </source>
</evidence>
<reference evidence="2 3" key="1">
    <citation type="submission" date="2012-05" db="EMBL/GenBank/DDBJ databases">
        <title>Finished chromosome of genome of Oscillatoria sp. PCC 7112.</title>
        <authorList>
            <consortium name="US DOE Joint Genome Institute"/>
            <person name="Gugger M."/>
            <person name="Coursin T."/>
            <person name="Rippka R."/>
            <person name="Tandeau De Marsac N."/>
            <person name="Huntemann M."/>
            <person name="Wei C.-L."/>
            <person name="Han J."/>
            <person name="Detter J.C."/>
            <person name="Han C."/>
            <person name="Tapia R."/>
            <person name="Davenport K."/>
            <person name="Daligault H."/>
            <person name="Erkkila T."/>
            <person name="Gu W."/>
            <person name="Munk A.C.C."/>
            <person name="Teshima H."/>
            <person name="Xu Y."/>
            <person name="Chain P."/>
            <person name="Chen A."/>
            <person name="Krypides N."/>
            <person name="Mavromatis K."/>
            <person name="Markowitz V."/>
            <person name="Szeto E."/>
            <person name="Ivanova N."/>
            <person name="Mikhailova N."/>
            <person name="Ovchinnikova G."/>
            <person name="Pagani I."/>
            <person name="Pati A."/>
            <person name="Goodwin L."/>
            <person name="Peters L."/>
            <person name="Pitluck S."/>
            <person name="Woyke T."/>
            <person name="Kerfeld C."/>
        </authorList>
    </citation>
    <scope>NUCLEOTIDE SEQUENCE [LARGE SCALE GENOMIC DNA]</scope>
    <source>
        <strain evidence="2 3">PCC 7112</strain>
    </source>
</reference>
<protein>
    <submittedName>
        <fullName evidence="2">Glycosyl transferase family 2</fullName>
    </submittedName>
</protein>
<dbReference type="GO" id="GO:0016758">
    <property type="term" value="F:hexosyltransferase activity"/>
    <property type="evidence" value="ECO:0007669"/>
    <property type="project" value="UniProtKB-ARBA"/>
</dbReference>
<dbReference type="Gene3D" id="3.90.550.10">
    <property type="entry name" value="Spore Coat Polysaccharide Biosynthesis Protein SpsA, Chain A"/>
    <property type="match status" value="1"/>
</dbReference>
<dbReference type="PANTHER" id="PTHR22916">
    <property type="entry name" value="GLYCOSYLTRANSFERASE"/>
    <property type="match status" value="1"/>
</dbReference>
<name>K9VKM0_9CYAN</name>
<evidence type="ECO:0000313" key="3">
    <source>
        <dbReference type="Proteomes" id="UP000010478"/>
    </source>
</evidence>
<sequence length="366" mass="41119">MNTSQNTLNQPLVSVIIPAFNAEIFIAKTLESVLSQTYQNIEVLVVDDGSTDTTAEIVQSIAQKDSRVSLFQQSNAGVAVARNLAIEKSKGEYIAPIDADDIWYPQNLEKQVNCLTSSAPSVGVVYSWSVDINEKDLLTGGFYNSTIQGEVYTALIYKYFIGNASSSLIRRVCFAKVGGYNCKLKLENAQGCEDWELHLRIAEHYQFKVVPEYLVGYRQIASSMSSNYAAMAKSHSLIMADVRQQHPEIPSSIYRWSSSNFYIYLAVKSNRSGNHRSTLSWLYRAFKEDLLMALLRHNLYLLSIESIIKIIVTAPTESGLELKQASESSEGMTLARIETRTKAHRMLPSQVYERMRFNSLGNRKST</sequence>
<dbReference type="RefSeq" id="WP_015177876.1">
    <property type="nucleotide sequence ID" value="NC_019729.1"/>
</dbReference>
<dbReference type="KEGG" id="oni:Osc7112_4322"/>
<dbReference type="Proteomes" id="UP000010478">
    <property type="component" value="Chromosome"/>
</dbReference>
<dbReference type="Pfam" id="PF00535">
    <property type="entry name" value="Glycos_transf_2"/>
    <property type="match status" value="1"/>
</dbReference>
<accession>K9VKM0</accession>
<keyword evidence="3" id="KW-1185">Reference proteome</keyword>